<feature type="chain" id="PRO_5043450633" description="AMOP domain-containing protein" evidence="7">
    <location>
        <begin position="23"/>
        <end position="1446"/>
    </location>
</feature>
<evidence type="ECO:0000256" key="5">
    <source>
        <dbReference type="SAM" id="MobiDB-lite"/>
    </source>
</evidence>
<evidence type="ECO:0000256" key="2">
    <source>
        <dbReference type="ARBA" id="ARBA00022692"/>
    </source>
</evidence>
<evidence type="ECO:0000256" key="7">
    <source>
        <dbReference type="SAM" id="SignalP"/>
    </source>
</evidence>
<dbReference type="InterPro" id="IPR056075">
    <property type="entry name" value="DUF7658"/>
</dbReference>
<evidence type="ECO:0000313" key="11">
    <source>
        <dbReference type="Proteomes" id="UP001432027"/>
    </source>
</evidence>
<feature type="region of interest" description="Disordered" evidence="5">
    <location>
        <begin position="1375"/>
        <end position="1446"/>
    </location>
</feature>
<dbReference type="SMART" id="SM00723">
    <property type="entry name" value="AMOP"/>
    <property type="match status" value="1"/>
</dbReference>
<dbReference type="PROSITE" id="PS50856">
    <property type="entry name" value="AMOP"/>
    <property type="match status" value="1"/>
</dbReference>
<dbReference type="PROSITE" id="PS51220">
    <property type="entry name" value="NIDO"/>
    <property type="match status" value="1"/>
</dbReference>
<dbReference type="InterPro" id="IPR057018">
    <property type="entry name" value="F54D1_6-like_Ig-like"/>
</dbReference>
<dbReference type="Pfam" id="PF24462">
    <property type="entry name" value="Ig_F54D1_6"/>
    <property type="match status" value="1"/>
</dbReference>
<evidence type="ECO:0000256" key="6">
    <source>
        <dbReference type="SAM" id="Phobius"/>
    </source>
</evidence>
<evidence type="ECO:0000259" key="8">
    <source>
        <dbReference type="PROSITE" id="PS50856"/>
    </source>
</evidence>
<dbReference type="PANTHER" id="PTHR13802">
    <property type="entry name" value="MUCIN 4-RELATED"/>
    <property type="match status" value="1"/>
</dbReference>
<feature type="domain" description="AMOP" evidence="8">
    <location>
        <begin position="631"/>
        <end position="810"/>
    </location>
</feature>
<keyword evidence="2 6" id="KW-0812">Transmembrane</keyword>
<dbReference type="GO" id="GO:0016020">
    <property type="term" value="C:membrane"/>
    <property type="evidence" value="ECO:0007669"/>
    <property type="project" value="UniProtKB-SubCell"/>
</dbReference>
<protein>
    <recommendedName>
        <fullName evidence="12">AMOP domain-containing protein</fullName>
    </recommendedName>
</protein>
<evidence type="ECO:0000259" key="9">
    <source>
        <dbReference type="PROSITE" id="PS51220"/>
    </source>
</evidence>
<dbReference type="InterPro" id="IPR003886">
    <property type="entry name" value="NIDO_dom"/>
</dbReference>
<evidence type="ECO:0000256" key="3">
    <source>
        <dbReference type="ARBA" id="ARBA00022989"/>
    </source>
</evidence>
<gene>
    <name evidence="10" type="ORF">PENTCL1PPCAC_12342</name>
</gene>
<keyword evidence="3 6" id="KW-1133">Transmembrane helix</keyword>
<dbReference type="PANTHER" id="PTHR13802:SF60">
    <property type="entry name" value="PROTEIN CBG06057"/>
    <property type="match status" value="1"/>
</dbReference>
<comment type="subcellular location">
    <subcellularLocation>
        <location evidence="1">Membrane</location>
    </subcellularLocation>
</comment>
<feature type="compositionally biased region" description="Polar residues" evidence="5">
    <location>
        <begin position="1386"/>
        <end position="1433"/>
    </location>
</feature>
<dbReference type="Pfam" id="PF24469">
    <property type="entry name" value="F54D1_6_C"/>
    <property type="match status" value="1"/>
</dbReference>
<feature type="transmembrane region" description="Helical" evidence="6">
    <location>
        <begin position="1294"/>
        <end position="1318"/>
    </location>
</feature>
<reference evidence="10" key="1">
    <citation type="submission" date="2023-10" db="EMBL/GenBank/DDBJ databases">
        <title>Genome assembly of Pristionchus species.</title>
        <authorList>
            <person name="Yoshida K."/>
            <person name="Sommer R.J."/>
        </authorList>
    </citation>
    <scope>NUCLEOTIDE SEQUENCE</scope>
    <source>
        <strain evidence="10">RS0144</strain>
    </source>
</reference>
<dbReference type="InterPro" id="IPR005533">
    <property type="entry name" value="AMOP_dom"/>
</dbReference>
<comment type="caution">
    <text evidence="10">The sequence shown here is derived from an EMBL/GenBank/DDBJ whole genome shotgun (WGS) entry which is preliminary data.</text>
</comment>
<feature type="non-terminal residue" evidence="10">
    <location>
        <position position="1"/>
    </location>
</feature>
<sequence>FQMGPPSLILFILLPALTISQGFPNPAFNQFGQPQQPNNQFQQFQPPPFQPNQGQYGGGITYIGNLVPYGTDAGDQIISDNQRSSGLTIRLPGYFPFYGGRYNYTMISTNGFISFAYFSDDGGKDFVVGPDATNWPMEADPALIAPYMCRQRIDSSYGTDSFVSYRVETRKKQVKSFSETRRQQCANAPNYQLCDDESEVFLNAMQRALQEGVAGASTFRAEAALVVTWKALRPNLGGEAAQATFQLVWLTDAQGLLSYTMINYDRLGYDAADLNGNNRIGRCQALFNGGNHTGIVALDLSEQTKHQPSTLAQRSAVPHVVRGRYFHRVDDVVRPAGCSNKTGGTYPLLVYPNIVTMLGETTVEVNGLCLNPSQTYVLMIEQRDTAPCEILNPSIARCTLPKVLDWGTKTVYFQPQSGLANDEKAYIGYIYFVPPTIDPMRLDIGDLHKWFTTPDHPMTSFTLKWYPRNFTMHRTFTSEGRALQVDYSDTSIYNIPLGLYIVGYREAQDEHKMKFVPQHKTIARVATLSNSGDDRFRWDPQTQTVSLSHVDEWYLSKWERKNDLYTYRFGYFKLAPLVQAKMGSDKDTLYVDQLPDGMISSPVSLHWLWPLAPDGAYKGSSDDDASKKEFVEQQSRAMCKDWFEEDGALDNFVRETENNSSCPCRAEQARADLGRFMPHPRCSTLFRDVSCTETLGSMNCYMSAQNVQGSRVRQTTYGEEANSYNTHYGQTCCYDSAGYLMHSSYQPVLKIDDSTPYSPGFPTRSYEFGTTPYQGMFEIPGLSTFHHDVMPYYLCCKFTDFRCQMFYWRRPSSACQAYEAPAIGMLSGAGQITTLNGENLIFNDPGVYTLLHAKKSSSSPEVRIQVRMERFPDRSVDFSGINQAQQDLVQPTNVTVLTGVVLSAEDSERVHVMLRKDTRRGRYRTSIIVGNVIRYFDTMHLQRFKGVTVYVNTVERGQAEVYVVLDAAQIGVRIRETYATDVDRLSHFESLGLLDLEISVPPQYNVNPFHNAGAPTRAKVEGLVLPYPEQQFTNSNGGSVPWQNVNNEGMRAKMLTYRVSGDHDTTRQNLNGHSDNVDLFDARLESEKLFNAYADHYLKRPVYTMSTKYNNVPFVPQTEQQVRSFVEFCKLRFDRFSTSESLVRAHKKCPKDVSTLENVCHNEAACLFDAIYLQEEQLGIKSMNTLQQFVDDRSQITRHYNSCGAMNIEYPEYLIKGPNSAAPAYLEGDKLSFSCYQTHVIKGDSEYACQKIPLTAREARDIGVSESNYEFRMQWTQGGQPWCRARTVENTLTWLVWVLAIVFIIIVLLMIFLVFWTIKQKHVAEERKKGTPPQMEMKEFDSASQRESLRFTTVPLLKDEKISYVKKPGSITSSTVPVPPYRRDLGSSQNLAGTATSNNRSMGSIPNLSGPSQPSFATSASPFNSSGRKSPSQLKPAVPGANEISV</sequence>
<evidence type="ECO:0000256" key="1">
    <source>
        <dbReference type="ARBA" id="ARBA00004370"/>
    </source>
</evidence>
<dbReference type="GO" id="GO:0007160">
    <property type="term" value="P:cell-matrix adhesion"/>
    <property type="evidence" value="ECO:0007669"/>
    <property type="project" value="InterPro"/>
</dbReference>
<feature type="signal peptide" evidence="7">
    <location>
        <begin position="1"/>
        <end position="22"/>
    </location>
</feature>
<dbReference type="InterPro" id="IPR057019">
    <property type="entry name" value="F54D1_6-like_Ig-like_2"/>
</dbReference>
<dbReference type="Pfam" id="PF24678">
    <property type="entry name" value="DUF7658"/>
    <property type="match status" value="1"/>
</dbReference>
<name>A0AAV5T6U7_9BILA</name>
<dbReference type="EMBL" id="BTSX01000003">
    <property type="protein sequence ID" value="GMS90167.1"/>
    <property type="molecule type" value="Genomic_DNA"/>
</dbReference>
<organism evidence="10 11">
    <name type="scientific">Pristionchus entomophagus</name>
    <dbReference type="NCBI Taxonomy" id="358040"/>
    <lineage>
        <taxon>Eukaryota</taxon>
        <taxon>Metazoa</taxon>
        <taxon>Ecdysozoa</taxon>
        <taxon>Nematoda</taxon>
        <taxon>Chromadorea</taxon>
        <taxon>Rhabditida</taxon>
        <taxon>Rhabditina</taxon>
        <taxon>Diplogasteromorpha</taxon>
        <taxon>Diplogasteroidea</taxon>
        <taxon>Neodiplogasteridae</taxon>
        <taxon>Pristionchus</taxon>
    </lineage>
</organism>
<accession>A0AAV5T6U7</accession>
<feature type="domain" description="NIDO" evidence="9">
    <location>
        <begin position="176"/>
        <end position="332"/>
    </location>
</feature>
<evidence type="ECO:0000313" key="10">
    <source>
        <dbReference type="EMBL" id="GMS90167.1"/>
    </source>
</evidence>
<evidence type="ECO:0000256" key="4">
    <source>
        <dbReference type="ARBA" id="ARBA00023136"/>
    </source>
</evidence>
<keyword evidence="7" id="KW-0732">Signal</keyword>
<dbReference type="Pfam" id="PF03782">
    <property type="entry name" value="AMOP"/>
    <property type="match status" value="1"/>
</dbReference>
<dbReference type="Pfam" id="PF06119">
    <property type="entry name" value="NIDO"/>
    <property type="match status" value="1"/>
</dbReference>
<evidence type="ECO:0008006" key="12">
    <source>
        <dbReference type="Google" id="ProtNLM"/>
    </source>
</evidence>
<dbReference type="InterPro" id="IPR057017">
    <property type="entry name" value="F54D1_6-like_C"/>
</dbReference>
<dbReference type="Pfam" id="PF24464">
    <property type="entry name" value="Ig_F54D1_6_2"/>
    <property type="match status" value="1"/>
</dbReference>
<keyword evidence="4 6" id="KW-0472">Membrane</keyword>
<keyword evidence="11" id="KW-1185">Reference proteome</keyword>
<dbReference type="InterPro" id="IPR051495">
    <property type="entry name" value="Epithelial_Barrier/Signaling"/>
</dbReference>
<dbReference type="Proteomes" id="UP001432027">
    <property type="component" value="Unassembled WGS sequence"/>
</dbReference>
<proteinExistence type="predicted"/>
<dbReference type="SMART" id="SM00539">
    <property type="entry name" value="NIDO"/>
    <property type="match status" value="1"/>
</dbReference>